<feature type="region of interest" description="Disordered" evidence="7">
    <location>
        <begin position="400"/>
        <end position="430"/>
    </location>
</feature>
<feature type="compositionally biased region" description="Low complexity" evidence="7">
    <location>
        <begin position="299"/>
        <end position="318"/>
    </location>
</feature>
<evidence type="ECO:0000256" key="6">
    <source>
        <dbReference type="ARBA" id="ARBA00022840"/>
    </source>
</evidence>
<feature type="region of interest" description="Disordered" evidence="7">
    <location>
        <begin position="723"/>
        <end position="758"/>
    </location>
</feature>
<dbReference type="PROSITE" id="PS00108">
    <property type="entry name" value="PROTEIN_KINASE_ST"/>
    <property type="match status" value="1"/>
</dbReference>
<evidence type="ECO:0000256" key="2">
    <source>
        <dbReference type="ARBA" id="ARBA00022527"/>
    </source>
</evidence>
<dbReference type="Pfam" id="PF00069">
    <property type="entry name" value="Pkinase"/>
    <property type="match status" value="1"/>
</dbReference>
<dbReference type="GO" id="GO:0005524">
    <property type="term" value="F:ATP binding"/>
    <property type="evidence" value="ECO:0007669"/>
    <property type="project" value="UniProtKB-KW"/>
</dbReference>
<feature type="compositionally biased region" description="Polar residues" evidence="7">
    <location>
        <begin position="544"/>
        <end position="554"/>
    </location>
</feature>
<organism evidence="10 11">
    <name type="scientific">Rhizopus stolonifer</name>
    <name type="common">Rhizopus nigricans</name>
    <dbReference type="NCBI Taxonomy" id="4846"/>
    <lineage>
        <taxon>Eukaryota</taxon>
        <taxon>Fungi</taxon>
        <taxon>Fungi incertae sedis</taxon>
        <taxon>Mucoromycota</taxon>
        <taxon>Mucoromycotina</taxon>
        <taxon>Mucoromycetes</taxon>
        <taxon>Mucorales</taxon>
        <taxon>Mucorineae</taxon>
        <taxon>Rhizopodaceae</taxon>
        <taxon>Rhizopus</taxon>
    </lineage>
</organism>
<evidence type="ECO:0000259" key="9">
    <source>
        <dbReference type="PROSITE" id="PS50309"/>
    </source>
</evidence>
<dbReference type="PROSITE" id="PS50309">
    <property type="entry name" value="DC"/>
    <property type="match status" value="1"/>
</dbReference>
<feature type="compositionally biased region" description="Basic and acidic residues" evidence="7">
    <location>
        <begin position="555"/>
        <end position="565"/>
    </location>
</feature>
<dbReference type="SMART" id="SM00220">
    <property type="entry name" value="S_TKc"/>
    <property type="match status" value="1"/>
</dbReference>
<dbReference type="InterPro" id="IPR008271">
    <property type="entry name" value="Ser/Thr_kinase_AS"/>
</dbReference>
<keyword evidence="5" id="KW-0418">Kinase</keyword>
<feature type="non-terminal residue" evidence="10">
    <location>
        <position position="1"/>
    </location>
</feature>
<dbReference type="AlphaFoldDB" id="A0A367JZP6"/>
<evidence type="ECO:0000313" key="11">
    <source>
        <dbReference type="Proteomes" id="UP000253551"/>
    </source>
</evidence>
<proteinExistence type="predicted"/>
<evidence type="ECO:0000256" key="1">
    <source>
        <dbReference type="ARBA" id="ARBA00012513"/>
    </source>
</evidence>
<dbReference type="PANTHER" id="PTHR44167:SF23">
    <property type="entry name" value="CDC7 KINASE, ISOFORM A-RELATED"/>
    <property type="match status" value="1"/>
</dbReference>
<name>A0A367JZP6_RHIST</name>
<dbReference type="GO" id="GO:0005634">
    <property type="term" value="C:nucleus"/>
    <property type="evidence" value="ECO:0007669"/>
    <property type="project" value="TreeGrafter"/>
</dbReference>
<evidence type="ECO:0000256" key="4">
    <source>
        <dbReference type="ARBA" id="ARBA00022741"/>
    </source>
</evidence>
<dbReference type="Proteomes" id="UP000253551">
    <property type="component" value="Unassembled WGS sequence"/>
</dbReference>
<keyword evidence="4" id="KW-0547">Nucleotide-binding</keyword>
<dbReference type="OrthoDB" id="10020333at2759"/>
<dbReference type="InterPro" id="IPR000719">
    <property type="entry name" value="Prot_kinase_dom"/>
</dbReference>
<dbReference type="Gene3D" id="3.30.200.20">
    <property type="entry name" value="Phosphorylase Kinase, domain 1"/>
    <property type="match status" value="1"/>
</dbReference>
<feature type="compositionally biased region" description="Polar residues" evidence="7">
    <location>
        <begin position="288"/>
        <end position="298"/>
    </location>
</feature>
<dbReference type="InterPro" id="IPR003533">
    <property type="entry name" value="Doublecortin_dom"/>
</dbReference>
<feature type="compositionally biased region" description="Basic and acidic residues" evidence="7">
    <location>
        <begin position="276"/>
        <end position="286"/>
    </location>
</feature>
<dbReference type="EC" id="2.7.11.1" evidence="1"/>
<feature type="domain" description="Doublecortin" evidence="9">
    <location>
        <begin position="969"/>
        <end position="1041"/>
    </location>
</feature>
<protein>
    <recommendedName>
        <fullName evidence="1">non-specific serine/threonine protein kinase</fullName>
        <ecNumber evidence="1">2.7.11.1</ecNumber>
    </recommendedName>
</protein>
<evidence type="ECO:0000256" key="3">
    <source>
        <dbReference type="ARBA" id="ARBA00022679"/>
    </source>
</evidence>
<dbReference type="SUPFAM" id="SSF56112">
    <property type="entry name" value="Protein kinase-like (PK-like)"/>
    <property type="match status" value="1"/>
</dbReference>
<accession>A0A367JZP6</accession>
<dbReference type="PANTHER" id="PTHR44167">
    <property type="entry name" value="OVARIAN-SPECIFIC SERINE/THREONINE-PROTEIN KINASE LOK-RELATED"/>
    <property type="match status" value="1"/>
</dbReference>
<keyword evidence="2" id="KW-0723">Serine/threonine-protein kinase</keyword>
<keyword evidence="11" id="KW-1185">Reference proteome</keyword>
<dbReference type="EMBL" id="PJQM01002427">
    <property type="protein sequence ID" value="RCH95462.1"/>
    <property type="molecule type" value="Genomic_DNA"/>
</dbReference>
<dbReference type="GO" id="GO:0004674">
    <property type="term" value="F:protein serine/threonine kinase activity"/>
    <property type="evidence" value="ECO:0007669"/>
    <property type="project" value="UniProtKB-KW"/>
</dbReference>
<sequence length="1041" mass="117065">RGIPLVLTTNASKISRHSPPMNRKRRAPDFLISSLKSETSLLEAYDSFSSECFNGVFSRREYFVPGQNISTIDINSDEHVPLKSRKITTTKSNREKYAVKKKAASLPSTPQLLSLQEYPQPYLQKQTQPYLQIYPQSYAQPYPPPPYPIMFANPQLYSPYQISQHDPSGVPPLIYYADATQNSAPMTFMPAQPQGCVENTSVPSINNIPVLSDQSIISSPSSMGLNEPIKSKEDDIPFKENITQQQTIVHEQHTSPPLATQEQDETCLTEETLDPSNKENLSKHILTETPSLTKQNPAPLNNENTNPVENPNPVQQQQRSIKKDTTNKRVTRQSSERKAATTESLEEVKKESRYPERRTRAQTAAMAANKDTSLVVNTRRTRSSKEKCLDIPKAKVTRAATSKKSKVSKVPKSTKVTKTTMTTRASRSRKPVVEELEESKLKEILDMVKPEASFGMEPKEEVLKMEESTVESLKPEDHSVMEPKTDDLKMKEMMVDSLHPEAPFDMEPKENDLEMEETMVDSLQLKKEEPLEAAESSDEKNTMGVLSSEFTNSEPNKKETNALKSDPKAIEIMPNDFKQEQEIELLKENVQVEVTINVVSKESQEDTTVVLGDTEKVVEPVSDDAKEAELKDNILEPSFESPNESIADDNASGENAAKTKFEDETVFMESLLSDEMALSALDDPFPMNFNEENIIDDTVGRLSQNNGISTGNLVTDRSYEQLQQKYGSKQNKKAAEGSNSQEECTLDSPKAVQTKEGNVDLDSERIKRIQSEIDLINLQFPDLKNSFTLLDRVGRGCKVYKALDLFYSKSISTHPPDKPDDSSDSRNELVAIKLIHGISSPRRVANEIKCLAELRNEDVTYLVLPYIEFDHFEDIYSTMCLLDLKHYISQLFIGLKGVHAKGIIHRDIKPGNFMYNNRTKIGYLGDFGLAQRTTHPEVHRPGQLTAKVDPSYSLPEDGPPGYIMNDTRRPIQVDRSGTRSFRAPEIYLNSPRQTTGVILLSFLTNIYPYFDAEDSAAGIVELMTTFGTKQVNSFANFYDES</sequence>
<feature type="domain" description="Protein kinase" evidence="8">
    <location>
        <begin position="787"/>
        <end position="1041"/>
    </location>
</feature>
<gene>
    <name evidence="10" type="ORF">CU098_002208</name>
</gene>
<evidence type="ECO:0000259" key="8">
    <source>
        <dbReference type="PROSITE" id="PS50011"/>
    </source>
</evidence>
<dbReference type="PROSITE" id="PS50011">
    <property type="entry name" value="PROTEIN_KINASE_DOM"/>
    <property type="match status" value="1"/>
</dbReference>
<feature type="compositionally biased region" description="Polar residues" evidence="7">
    <location>
        <begin position="249"/>
        <end position="261"/>
    </location>
</feature>
<comment type="caution">
    <text evidence="10">The sequence shown here is derived from an EMBL/GenBank/DDBJ whole genome shotgun (WGS) entry which is preliminary data.</text>
</comment>
<reference evidence="10 11" key="1">
    <citation type="journal article" date="2018" name="G3 (Bethesda)">
        <title>Phylogenetic and Phylogenomic Definition of Rhizopus Species.</title>
        <authorList>
            <person name="Gryganskyi A.P."/>
            <person name="Golan J."/>
            <person name="Dolatabadi S."/>
            <person name="Mondo S."/>
            <person name="Robb S."/>
            <person name="Idnurm A."/>
            <person name="Muszewska A."/>
            <person name="Steczkiewicz K."/>
            <person name="Masonjones S."/>
            <person name="Liao H.L."/>
            <person name="Gajdeczka M.T."/>
            <person name="Anike F."/>
            <person name="Vuek A."/>
            <person name="Anishchenko I.M."/>
            <person name="Voigt K."/>
            <person name="de Hoog G.S."/>
            <person name="Smith M.E."/>
            <person name="Heitman J."/>
            <person name="Vilgalys R."/>
            <person name="Stajich J.E."/>
        </authorList>
    </citation>
    <scope>NUCLEOTIDE SEQUENCE [LARGE SCALE GENOMIC DNA]</scope>
    <source>
        <strain evidence="10 11">LSU 92-RS-03</strain>
    </source>
</reference>
<feature type="compositionally biased region" description="Low complexity" evidence="7">
    <location>
        <begin position="410"/>
        <end position="425"/>
    </location>
</feature>
<feature type="region of interest" description="Disordered" evidence="7">
    <location>
        <begin position="249"/>
        <end position="367"/>
    </location>
</feature>
<evidence type="ECO:0000256" key="7">
    <source>
        <dbReference type="SAM" id="MobiDB-lite"/>
    </source>
</evidence>
<dbReference type="STRING" id="4846.A0A367JZP6"/>
<keyword evidence="3" id="KW-0808">Transferase</keyword>
<dbReference type="InterPro" id="IPR011009">
    <property type="entry name" value="Kinase-like_dom_sf"/>
</dbReference>
<dbReference type="GO" id="GO:0044773">
    <property type="term" value="P:mitotic DNA damage checkpoint signaling"/>
    <property type="evidence" value="ECO:0007669"/>
    <property type="project" value="TreeGrafter"/>
</dbReference>
<dbReference type="Gene3D" id="1.10.510.10">
    <property type="entry name" value="Transferase(Phosphotransferase) domain 1"/>
    <property type="match status" value="1"/>
</dbReference>
<keyword evidence="6" id="KW-0067">ATP-binding</keyword>
<feature type="region of interest" description="Disordered" evidence="7">
    <location>
        <begin position="528"/>
        <end position="565"/>
    </location>
</feature>
<feature type="compositionally biased region" description="Acidic residues" evidence="7">
    <location>
        <begin position="262"/>
        <end position="273"/>
    </location>
</feature>
<evidence type="ECO:0000313" key="10">
    <source>
        <dbReference type="EMBL" id="RCH95462.1"/>
    </source>
</evidence>
<feature type="compositionally biased region" description="Basic and acidic residues" evidence="7">
    <location>
        <begin position="334"/>
        <end position="359"/>
    </location>
</feature>
<evidence type="ECO:0000256" key="5">
    <source>
        <dbReference type="ARBA" id="ARBA00022777"/>
    </source>
</evidence>